<feature type="compositionally biased region" description="Pro residues" evidence="1">
    <location>
        <begin position="19"/>
        <end position="29"/>
    </location>
</feature>
<feature type="region of interest" description="Disordered" evidence="1">
    <location>
        <begin position="1"/>
        <end position="95"/>
    </location>
</feature>
<sequence>MPGPPGDPEPTKTPTGKPTNPPQPPPPPEADGDMTGDELDLFNRIDSARKSKGCAPLEQDAPVTYGARNEADRRSESGEVEAHGASWSAAGGDNWSSDEAFDRMMRESRDTVLNCGLDTLGVGRETQRYCGSLPVLGVCLSGWKTRVSWVADFD</sequence>
<keyword evidence="3" id="KW-1185">Reference proteome</keyword>
<evidence type="ECO:0000313" key="2">
    <source>
        <dbReference type="EMBL" id="TDD59411.1"/>
    </source>
</evidence>
<feature type="compositionally biased region" description="Acidic residues" evidence="1">
    <location>
        <begin position="30"/>
        <end position="40"/>
    </location>
</feature>
<accession>A0A4R4ZKU7</accession>
<dbReference type="AlphaFoldDB" id="A0A4R4ZKU7"/>
<evidence type="ECO:0000313" key="3">
    <source>
        <dbReference type="Proteomes" id="UP000295124"/>
    </source>
</evidence>
<reference evidence="2 3" key="1">
    <citation type="submission" date="2019-03" db="EMBL/GenBank/DDBJ databases">
        <title>Draft genome sequences of novel Actinobacteria.</title>
        <authorList>
            <person name="Sahin N."/>
            <person name="Ay H."/>
            <person name="Saygin H."/>
        </authorList>
    </citation>
    <scope>NUCLEOTIDE SEQUENCE [LARGE SCALE GENOMIC DNA]</scope>
    <source>
        <strain evidence="2 3">JCM 13523</strain>
    </source>
</reference>
<evidence type="ECO:0008006" key="4">
    <source>
        <dbReference type="Google" id="ProtNLM"/>
    </source>
</evidence>
<dbReference type="EMBL" id="SMKX01000036">
    <property type="protein sequence ID" value="TDD59411.1"/>
    <property type="molecule type" value="Genomic_DNA"/>
</dbReference>
<feature type="compositionally biased region" description="Basic and acidic residues" evidence="1">
    <location>
        <begin position="69"/>
        <end position="82"/>
    </location>
</feature>
<protein>
    <recommendedName>
        <fullName evidence="4">SCP domain-containing protein</fullName>
    </recommendedName>
</protein>
<dbReference type="Proteomes" id="UP000295124">
    <property type="component" value="Unassembled WGS sequence"/>
</dbReference>
<gene>
    <name evidence="2" type="ORF">E1263_15320</name>
</gene>
<evidence type="ECO:0000256" key="1">
    <source>
        <dbReference type="SAM" id="MobiDB-lite"/>
    </source>
</evidence>
<proteinExistence type="predicted"/>
<organism evidence="2 3">
    <name type="scientific">Kribbella antibiotica</name>
    <dbReference type="NCBI Taxonomy" id="190195"/>
    <lineage>
        <taxon>Bacteria</taxon>
        <taxon>Bacillati</taxon>
        <taxon>Actinomycetota</taxon>
        <taxon>Actinomycetes</taxon>
        <taxon>Propionibacteriales</taxon>
        <taxon>Kribbellaceae</taxon>
        <taxon>Kribbella</taxon>
    </lineage>
</organism>
<name>A0A4R4ZKU7_9ACTN</name>
<comment type="caution">
    <text evidence="2">The sequence shown here is derived from an EMBL/GenBank/DDBJ whole genome shotgun (WGS) entry which is preliminary data.</text>
</comment>
<dbReference type="OrthoDB" id="3826367at2"/>